<dbReference type="Pfam" id="PF12146">
    <property type="entry name" value="Hydrolase_4"/>
    <property type="match status" value="1"/>
</dbReference>
<accession>A0A162XML9</accession>
<dbReference type="SUPFAM" id="SSF53474">
    <property type="entry name" value="alpha/beta-Hydrolases"/>
    <property type="match status" value="1"/>
</dbReference>
<reference evidence="2 3" key="1">
    <citation type="submission" date="2016-01" db="EMBL/GenBank/DDBJ databases">
        <title>The draft genome sequence of Aquimarina sp. RZW4-3-2.</title>
        <authorList>
            <person name="Wang Y."/>
        </authorList>
    </citation>
    <scope>NUCLEOTIDE SEQUENCE [LARGE SCALE GENOMIC DNA]</scope>
    <source>
        <strain evidence="2 3">RZW4-3-2</strain>
    </source>
</reference>
<dbReference type="OrthoDB" id="9780932at2"/>
<dbReference type="Proteomes" id="UP000076715">
    <property type="component" value="Unassembled WGS sequence"/>
</dbReference>
<dbReference type="RefSeq" id="WP_066318350.1">
    <property type="nucleotide sequence ID" value="NZ_LQRT01000046.1"/>
</dbReference>
<dbReference type="Gene3D" id="3.40.50.1820">
    <property type="entry name" value="alpha/beta hydrolase"/>
    <property type="match status" value="1"/>
</dbReference>
<dbReference type="InterPro" id="IPR000073">
    <property type="entry name" value="AB_hydrolase_1"/>
</dbReference>
<dbReference type="PANTHER" id="PTHR11614">
    <property type="entry name" value="PHOSPHOLIPASE-RELATED"/>
    <property type="match status" value="1"/>
</dbReference>
<organism evidence="2 3">
    <name type="scientific">Aquimarina aggregata</name>
    <dbReference type="NCBI Taxonomy" id="1642818"/>
    <lineage>
        <taxon>Bacteria</taxon>
        <taxon>Pseudomonadati</taxon>
        <taxon>Bacteroidota</taxon>
        <taxon>Flavobacteriia</taxon>
        <taxon>Flavobacteriales</taxon>
        <taxon>Flavobacteriaceae</taxon>
        <taxon>Aquimarina</taxon>
    </lineage>
</organism>
<dbReference type="InterPro" id="IPR022742">
    <property type="entry name" value="Hydrolase_4"/>
</dbReference>
<dbReference type="STRING" id="1642818.AWE51_14070"/>
<dbReference type="AlphaFoldDB" id="A0A162XML9"/>
<evidence type="ECO:0000313" key="2">
    <source>
        <dbReference type="EMBL" id="KZS38711.1"/>
    </source>
</evidence>
<protein>
    <recommendedName>
        <fullName evidence="1">Serine aminopeptidase S33 domain-containing protein</fullName>
    </recommendedName>
</protein>
<dbReference type="EMBL" id="LQRT01000046">
    <property type="protein sequence ID" value="KZS38711.1"/>
    <property type="molecule type" value="Genomic_DNA"/>
</dbReference>
<name>A0A162XML9_9FLAO</name>
<keyword evidence="3" id="KW-1185">Reference proteome</keyword>
<evidence type="ECO:0000313" key="3">
    <source>
        <dbReference type="Proteomes" id="UP000076715"/>
    </source>
</evidence>
<dbReference type="InterPro" id="IPR051044">
    <property type="entry name" value="MAG_DAG_Lipase"/>
</dbReference>
<dbReference type="InterPro" id="IPR029058">
    <property type="entry name" value="AB_hydrolase_fold"/>
</dbReference>
<evidence type="ECO:0000259" key="1">
    <source>
        <dbReference type="Pfam" id="PF12146"/>
    </source>
</evidence>
<proteinExistence type="predicted"/>
<comment type="caution">
    <text evidence="2">The sequence shown here is derived from an EMBL/GenBank/DDBJ whole genome shotgun (WGS) entry which is preliminary data.</text>
</comment>
<dbReference type="PRINTS" id="PR00111">
    <property type="entry name" value="ABHYDROLASE"/>
</dbReference>
<sequence>MHTKFSWLQEGKNIHAQSWRVDTPVAIVCLIHGMGEHSSRYMHVKDFFNLNGISMYTFDHIGHGVSDGKRGHTPNYNFLLESIEKILSIAIRENIGLPIFLYGHSMGGNVVANYLIRRTPEIAGAILSAPWFTLPFKPPTFKIALAKFMNIIYPSFSDITNLDANAISRDKNVVEAYQKDSLVHNKITPSFFLSCFEAGKWAKDRGEAVPIPTLVLHGTKDRLTSYTSSKEFALSNTLIHFKSYEGLYHELHNEPEKNIVLNDVLDFIHTMIHKK</sequence>
<feature type="domain" description="Serine aminopeptidase S33" evidence="1">
    <location>
        <begin position="24"/>
        <end position="256"/>
    </location>
</feature>
<gene>
    <name evidence="2" type="ORF">AWE51_14070</name>
</gene>